<protein>
    <submittedName>
        <fullName evidence="3">Siderophore-interacting protein</fullName>
    </submittedName>
</protein>
<accession>A0A5J6WKR7</accession>
<organism evidence="3 4">
    <name type="scientific">Moritella marina ATCC 15381</name>
    <dbReference type="NCBI Taxonomy" id="1202962"/>
    <lineage>
        <taxon>Bacteria</taxon>
        <taxon>Pseudomonadati</taxon>
        <taxon>Pseudomonadota</taxon>
        <taxon>Gammaproteobacteria</taxon>
        <taxon>Alteromonadales</taxon>
        <taxon>Moritellaceae</taxon>
        <taxon>Moritella</taxon>
    </lineage>
</organism>
<evidence type="ECO:0000313" key="4">
    <source>
        <dbReference type="Proteomes" id="UP000327424"/>
    </source>
</evidence>
<comment type="similarity">
    <text evidence="1">Belongs to the SIP oxidoreductase family.</text>
</comment>
<dbReference type="CDD" id="cd06193">
    <property type="entry name" value="siderophore_interacting"/>
    <property type="match status" value="1"/>
</dbReference>
<evidence type="ECO:0000313" key="3">
    <source>
        <dbReference type="EMBL" id="QFI37385.1"/>
    </source>
</evidence>
<dbReference type="AlphaFoldDB" id="A0A5J6WKR7"/>
<dbReference type="PROSITE" id="PS51384">
    <property type="entry name" value="FAD_FR"/>
    <property type="match status" value="1"/>
</dbReference>
<sequence>MKKNKSQTNLFVVLKTENITPNMQRITLKSDTLSAFPSDSEGRFIKLLFNRSGGTNLNEVSAEERPVARTYTIRRFIPELDIIEIDFVRHITQDLQCGFASRWAISAEAGDTINIAGPGKISSINTEADWFFLTADMTALPALSIKLKNLPDNAQGYAVIKIISEQDIQQLQAPKGIEVHWITGTSMTDKVLTLTWLEGGVMVWCACEFNVMRELRQYFRNDKDVQRDNLYISSYWKQGASEDSHKVIKRKYEEMQE</sequence>
<dbReference type="PANTHER" id="PTHR30157">
    <property type="entry name" value="FERRIC REDUCTASE, NADPH-DEPENDENT"/>
    <property type="match status" value="1"/>
</dbReference>
<dbReference type="Pfam" id="PF04954">
    <property type="entry name" value="SIP"/>
    <property type="match status" value="1"/>
</dbReference>
<dbReference type="Gene3D" id="2.40.30.10">
    <property type="entry name" value="Translation factors"/>
    <property type="match status" value="1"/>
</dbReference>
<keyword evidence="4" id="KW-1185">Reference proteome</keyword>
<dbReference type="Gene3D" id="3.40.50.80">
    <property type="entry name" value="Nucleotide-binding domain of ferredoxin-NADP reductase (FNR) module"/>
    <property type="match status" value="1"/>
</dbReference>
<evidence type="ECO:0000259" key="2">
    <source>
        <dbReference type="PROSITE" id="PS51384"/>
    </source>
</evidence>
<dbReference type="InterPro" id="IPR039374">
    <property type="entry name" value="SIP_fam"/>
</dbReference>
<reference evidence="3 4" key="1">
    <citation type="submission" date="2019-09" db="EMBL/GenBank/DDBJ databases">
        <title>Hybrid Assembly of the complete Genome of the Deep-Sea Bacterium Moritella marina from long Nanopore and Illumina reads.</title>
        <authorList>
            <person name="Magin S."/>
            <person name="Georgoulis A."/>
            <person name="Papadimitriou K."/>
            <person name="Iliakis G."/>
            <person name="Vorgias C.E."/>
        </authorList>
    </citation>
    <scope>NUCLEOTIDE SEQUENCE [LARGE SCALE GENOMIC DNA]</scope>
    <source>
        <strain evidence="3 4">MP-1</strain>
    </source>
</reference>
<dbReference type="EMBL" id="CP044399">
    <property type="protein sequence ID" value="QFI37385.1"/>
    <property type="molecule type" value="Genomic_DNA"/>
</dbReference>
<dbReference type="SUPFAM" id="SSF63380">
    <property type="entry name" value="Riboflavin synthase domain-like"/>
    <property type="match status" value="1"/>
</dbReference>
<dbReference type="Proteomes" id="UP000327424">
    <property type="component" value="Chromosome"/>
</dbReference>
<dbReference type="RefSeq" id="WP_019439779.1">
    <property type="nucleotide sequence ID" value="NZ_ALOE01000004.1"/>
</dbReference>
<dbReference type="Pfam" id="PF08021">
    <property type="entry name" value="FAD_binding_9"/>
    <property type="match status" value="1"/>
</dbReference>
<dbReference type="PANTHER" id="PTHR30157:SF0">
    <property type="entry name" value="NADPH-DEPENDENT FERRIC-CHELATE REDUCTASE"/>
    <property type="match status" value="1"/>
</dbReference>
<dbReference type="KEGG" id="mmaa:FR932_05850"/>
<dbReference type="InterPro" id="IPR007037">
    <property type="entry name" value="SIP_rossman_dom"/>
</dbReference>
<dbReference type="OrthoDB" id="9814826at2"/>
<dbReference type="InterPro" id="IPR039261">
    <property type="entry name" value="FNR_nucleotide-bd"/>
</dbReference>
<dbReference type="InterPro" id="IPR017938">
    <property type="entry name" value="Riboflavin_synthase-like_b-brl"/>
</dbReference>
<name>A0A5J6WKR7_MORMI</name>
<dbReference type="InterPro" id="IPR013113">
    <property type="entry name" value="SIP_FAD-bd"/>
</dbReference>
<feature type="domain" description="FAD-binding FR-type" evidence="2">
    <location>
        <begin position="6"/>
        <end position="125"/>
    </location>
</feature>
<gene>
    <name evidence="3" type="ORF">FR932_05850</name>
</gene>
<proteinExistence type="inferred from homology"/>
<evidence type="ECO:0000256" key="1">
    <source>
        <dbReference type="ARBA" id="ARBA00035644"/>
    </source>
</evidence>
<dbReference type="GO" id="GO:0016491">
    <property type="term" value="F:oxidoreductase activity"/>
    <property type="evidence" value="ECO:0007669"/>
    <property type="project" value="InterPro"/>
</dbReference>
<dbReference type="InterPro" id="IPR017927">
    <property type="entry name" value="FAD-bd_FR_type"/>
</dbReference>